<dbReference type="GO" id="GO:0071013">
    <property type="term" value="C:catalytic step 2 spliceosome"/>
    <property type="evidence" value="ECO:0007669"/>
    <property type="project" value="TreeGrafter"/>
</dbReference>
<dbReference type="GO" id="GO:0003723">
    <property type="term" value="F:RNA binding"/>
    <property type="evidence" value="ECO:0007669"/>
    <property type="project" value="UniProtKB-UniRule"/>
</dbReference>
<dbReference type="PROSITE" id="PS50879">
    <property type="entry name" value="RNASE_H_1"/>
    <property type="match status" value="1"/>
</dbReference>
<dbReference type="Gene3D" id="3.30.420.10">
    <property type="entry name" value="Ribonuclease H-like superfamily/Ribonuclease H"/>
    <property type="match status" value="1"/>
</dbReference>
<evidence type="ECO:0000256" key="3">
    <source>
        <dbReference type="SAM" id="MobiDB-lite"/>
    </source>
</evidence>
<feature type="compositionally biased region" description="Low complexity" evidence="3">
    <location>
        <begin position="105"/>
        <end position="127"/>
    </location>
</feature>
<feature type="compositionally biased region" description="Basic and acidic residues" evidence="3">
    <location>
        <begin position="363"/>
        <end position="374"/>
    </location>
</feature>
<dbReference type="PROSITE" id="PS50102">
    <property type="entry name" value="RRM"/>
    <property type="match status" value="1"/>
</dbReference>
<dbReference type="Proteomes" id="UP000193986">
    <property type="component" value="Unassembled WGS sequence"/>
</dbReference>
<dbReference type="GO" id="GO:0071011">
    <property type="term" value="C:precatalytic spliceosome"/>
    <property type="evidence" value="ECO:0007669"/>
    <property type="project" value="TreeGrafter"/>
</dbReference>
<dbReference type="InterPro" id="IPR035979">
    <property type="entry name" value="RBD_domain_sf"/>
</dbReference>
<feature type="region of interest" description="Disordered" evidence="3">
    <location>
        <begin position="678"/>
        <end position="716"/>
    </location>
</feature>
<feature type="region of interest" description="Disordered" evidence="3">
    <location>
        <begin position="1"/>
        <end position="127"/>
    </location>
</feature>
<feature type="compositionally biased region" description="Basic and acidic residues" evidence="3">
    <location>
        <begin position="679"/>
        <end position="688"/>
    </location>
</feature>
<organism evidence="6 7">
    <name type="scientific">Naematelia encephala</name>
    <dbReference type="NCBI Taxonomy" id="71784"/>
    <lineage>
        <taxon>Eukaryota</taxon>
        <taxon>Fungi</taxon>
        <taxon>Dikarya</taxon>
        <taxon>Basidiomycota</taxon>
        <taxon>Agaricomycotina</taxon>
        <taxon>Tremellomycetes</taxon>
        <taxon>Tremellales</taxon>
        <taxon>Naemateliaceae</taxon>
        <taxon>Naematelia</taxon>
    </lineage>
</organism>
<evidence type="ECO:0000259" key="4">
    <source>
        <dbReference type="PROSITE" id="PS50102"/>
    </source>
</evidence>
<feature type="domain" description="RRM" evidence="4">
    <location>
        <begin position="405"/>
        <end position="478"/>
    </location>
</feature>
<accession>A0A1Y2B6V6</accession>
<dbReference type="OrthoDB" id="2573941at2759"/>
<dbReference type="AlphaFoldDB" id="A0A1Y2B6V6"/>
<feature type="region of interest" description="Disordered" evidence="3">
    <location>
        <begin position="335"/>
        <end position="402"/>
    </location>
</feature>
<evidence type="ECO:0000256" key="2">
    <source>
        <dbReference type="PROSITE-ProRule" id="PRU00176"/>
    </source>
</evidence>
<dbReference type="InterPro" id="IPR000504">
    <property type="entry name" value="RRM_dom"/>
</dbReference>
<feature type="region of interest" description="Disordered" evidence="3">
    <location>
        <begin position="538"/>
        <end position="634"/>
    </location>
</feature>
<evidence type="ECO:0000313" key="7">
    <source>
        <dbReference type="Proteomes" id="UP000193986"/>
    </source>
</evidence>
<dbReference type="PANTHER" id="PTHR45880">
    <property type="entry name" value="RNA-BINDING MOTIF PROTEIN, X-LINKED 2"/>
    <property type="match status" value="1"/>
</dbReference>
<dbReference type="GO" id="GO:0000398">
    <property type="term" value="P:mRNA splicing, via spliceosome"/>
    <property type="evidence" value="ECO:0007669"/>
    <property type="project" value="TreeGrafter"/>
</dbReference>
<dbReference type="InParanoid" id="A0A1Y2B6V6"/>
<feature type="domain" description="RNase H type-1" evidence="5">
    <location>
        <begin position="182"/>
        <end position="325"/>
    </location>
</feature>
<dbReference type="SMART" id="SM00360">
    <property type="entry name" value="RRM"/>
    <property type="match status" value="1"/>
</dbReference>
<evidence type="ECO:0000313" key="6">
    <source>
        <dbReference type="EMBL" id="ORY30573.1"/>
    </source>
</evidence>
<feature type="compositionally biased region" description="Basic and acidic residues" evidence="3">
    <location>
        <begin position="546"/>
        <end position="555"/>
    </location>
</feature>
<feature type="compositionally biased region" description="Basic and acidic residues" evidence="3">
    <location>
        <begin position="697"/>
        <end position="709"/>
    </location>
</feature>
<dbReference type="InterPro" id="IPR002156">
    <property type="entry name" value="RNaseH_domain"/>
</dbReference>
<dbReference type="CDD" id="cd00590">
    <property type="entry name" value="RRM_SF"/>
    <property type="match status" value="1"/>
</dbReference>
<dbReference type="SUPFAM" id="SSF53098">
    <property type="entry name" value="Ribonuclease H-like"/>
    <property type="match status" value="1"/>
</dbReference>
<dbReference type="PANTHER" id="PTHR45880:SF1">
    <property type="entry name" value="RNA-BINDING MOTIF PROTEIN, X-LINKED 2"/>
    <property type="match status" value="1"/>
</dbReference>
<name>A0A1Y2B6V6_9TREE</name>
<dbReference type="GO" id="GO:0005686">
    <property type="term" value="C:U2 snRNP"/>
    <property type="evidence" value="ECO:0007669"/>
    <property type="project" value="TreeGrafter"/>
</dbReference>
<evidence type="ECO:0000259" key="5">
    <source>
        <dbReference type="PROSITE" id="PS50879"/>
    </source>
</evidence>
<dbReference type="SUPFAM" id="SSF54928">
    <property type="entry name" value="RNA-binding domain, RBD"/>
    <property type="match status" value="1"/>
</dbReference>
<evidence type="ECO:0000256" key="1">
    <source>
        <dbReference type="ARBA" id="ARBA00022884"/>
    </source>
</evidence>
<evidence type="ECO:0008006" key="8">
    <source>
        <dbReference type="Google" id="ProtNLM"/>
    </source>
</evidence>
<keyword evidence="1 2" id="KW-0694">RNA-binding</keyword>
<dbReference type="EMBL" id="MCFC01000019">
    <property type="protein sequence ID" value="ORY30573.1"/>
    <property type="molecule type" value="Genomic_DNA"/>
</dbReference>
<feature type="compositionally biased region" description="Polar residues" evidence="3">
    <location>
        <begin position="391"/>
        <end position="402"/>
    </location>
</feature>
<dbReference type="Pfam" id="PF00076">
    <property type="entry name" value="RRM_1"/>
    <property type="match status" value="1"/>
</dbReference>
<dbReference type="InterPro" id="IPR036397">
    <property type="entry name" value="RNaseH_sf"/>
</dbReference>
<comment type="caution">
    <text evidence="6">The sequence shown here is derived from an EMBL/GenBank/DDBJ whole genome shotgun (WGS) entry which is preliminary data.</text>
</comment>
<dbReference type="Gene3D" id="3.30.70.330">
    <property type="match status" value="1"/>
</dbReference>
<feature type="compositionally biased region" description="Basic and acidic residues" evidence="3">
    <location>
        <begin position="588"/>
        <end position="607"/>
    </location>
</feature>
<dbReference type="GO" id="GO:0004523">
    <property type="term" value="F:RNA-DNA hybrid ribonuclease activity"/>
    <property type="evidence" value="ECO:0007669"/>
    <property type="project" value="InterPro"/>
</dbReference>
<feature type="compositionally biased region" description="Polar residues" evidence="3">
    <location>
        <begin position="608"/>
        <end position="634"/>
    </location>
</feature>
<dbReference type="InterPro" id="IPR012677">
    <property type="entry name" value="Nucleotide-bd_a/b_plait_sf"/>
</dbReference>
<feature type="compositionally biased region" description="Polar residues" evidence="3">
    <location>
        <begin position="15"/>
        <end position="26"/>
    </location>
</feature>
<reference evidence="6 7" key="1">
    <citation type="submission" date="2016-07" db="EMBL/GenBank/DDBJ databases">
        <title>Pervasive Adenine N6-methylation of Active Genes in Fungi.</title>
        <authorList>
            <consortium name="DOE Joint Genome Institute"/>
            <person name="Mondo S.J."/>
            <person name="Dannebaum R.O."/>
            <person name="Kuo R.C."/>
            <person name="Labutti K."/>
            <person name="Haridas S."/>
            <person name="Kuo A."/>
            <person name="Salamov A."/>
            <person name="Ahrendt S.R."/>
            <person name="Lipzen A."/>
            <person name="Sullivan W."/>
            <person name="Andreopoulos W.B."/>
            <person name="Clum A."/>
            <person name="Lindquist E."/>
            <person name="Daum C."/>
            <person name="Ramamoorthy G.K."/>
            <person name="Gryganskyi A."/>
            <person name="Culley D."/>
            <person name="Magnuson J.K."/>
            <person name="James T.Y."/>
            <person name="O'Malley M.A."/>
            <person name="Stajich J.E."/>
            <person name="Spatafora J.W."/>
            <person name="Visel A."/>
            <person name="Grigoriev I.V."/>
        </authorList>
    </citation>
    <scope>NUCLEOTIDE SEQUENCE [LARGE SCALE GENOMIC DNA]</scope>
    <source>
        <strain evidence="6 7">68-887.2</strain>
    </source>
</reference>
<proteinExistence type="predicted"/>
<protein>
    <recommendedName>
        <fullName evidence="8">RRM domain-containing protein</fullName>
    </recommendedName>
</protein>
<keyword evidence="7" id="KW-1185">Reference proteome</keyword>
<dbReference type="InterPro" id="IPR012337">
    <property type="entry name" value="RNaseH-like_sf"/>
</dbReference>
<dbReference type="InterPro" id="IPR051847">
    <property type="entry name" value="RNA_proc/Spliceosome_comp"/>
</dbReference>
<gene>
    <name evidence="6" type="ORF">BCR39DRAFT_111244</name>
</gene>
<sequence>MSGFPPFPPAGRAYSPSQPVYPSTAPTGPPRDYQPYAYAPPSYRPFDPYLATAPRPVYSYEQPRQPYENDSYDPYQPANQEPPTMLFRPPPPFGVSPPNPPITRPPASRASSPPRRAQSTPRIEATRTPEVPELTLLTPMTTMQEAEPPTIIYSLPPSHLPLTKYVAVNGEDAMNLHRHFCRTATSVWYADGSCRAGEGWCAAVEWIIDSSQSGNKMRGCVGEGDSLDAELGGLCKAIEGFQESLRQATRDGKQVSPELIVFCESQAAIASIDTSSRPESLRFDDLWREICLDNLNAHLTLVWIPRGSELEGPVLADKIATVGASNSYLKKMKERALPENYRRPGGGEPAPPASSQGGPWQRGDADPSRRKLPFDRPQPPSIPTIKADDMSGSSHENQVSETKESSIFVTHFDMNISARDIGILFAQFGDIGGVDIYHISAEHPRFAVVTYKQSTAVSRAIKDLNGRLINLDTPFGRENVADLAAWQGCSSPLLVVASEPGRLIPNPVAAMFDGLPDWAFGTGDQKNEDADRLEVDAQMGSTPESAGRKRERELANEATLESSPAASSPHSPSPRKRTRLDLPEVQSEVDHSGNKENQHANGHEHKQTSNQSVFRSPESIGNNTADPLPASQPQLTVPLQPIEKLPGPALPPLPPFAPTLTLESPATPVVGNALTIDSHSNHSVEKDSVILPPTPKTAERPKAEDEPKRTTPQLNEAASKVALTNSAASPQEYPIKIGAKSLLQLTNLVRGSFGKVELSNWIAHACFIATDLDQARRLLKDDLYATDSAFITGRDLEQVLMQRGFSSQKINTFVTKVLNVLDGIAAAEETDGGAKEEDSSVEELEKALHGELDRYPDQTKEAVASAAKLLEYLIRGKQMQEDKRLELERRVKVLEGMVKKGDVVSKVVNYLLTEDR</sequence>
<feature type="compositionally biased region" description="Pro residues" evidence="3">
    <location>
        <begin position="88"/>
        <end position="104"/>
    </location>
</feature>